<evidence type="ECO:0000256" key="6">
    <source>
        <dbReference type="SAM" id="Phobius"/>
    </source>
</evidence>
<evidence type="ECO:0000256" key="3">
    <source>
        <dbReference type="ARBA" id="ARBA00022692"/>
    </source>
</evidence>
<dbReference type="Pfam" id="PF01943">
    <property type="entry name" value="Polysacc_synt"/>
    <property type="match status" value="1"/>
</dbReference>
<comment type="subcellular location">
    <subcellularLocation>
        <location evidence="1">Cell membrane</location>
        <topology evidence="1">Multi-pass membrane protein</topology>
    </subcellularLocation>
</comment>
<evidence type="ECO:0000256" key="1">
    <source>
        <dbReference type="ARBA" id="ARBA00004651"/>
    </source>
</evidence>
<sequence>MATSELKNVVRHGRLYGLANLVGRFSGLVLLPVYTHVLDPEQFGLYTSAVLVTDLLSVVLGMGLGRALVRLHVEQGEETGKDAVLGTALATFAAMAVVIALLAYPIAHVSSRLLLGSADTAWLFTWAIWGLIPSTLFNLQLNYIIVTKQSSFYLAISVAKATLFIVFNLWLVVWLGYGVFGIVISTFIASTIVVGTILGRMFATTSMSISKPVLIELLKFGGPLIPTILLDTVMTSLDRYVIGPTQGAAALGQYGLGLKLASLLNMLVTSPFLQIWGVRQLEALQEGQESRELPNVFFQFTLVLMTICVGIGLFSTEIIRLIADDAFLPAATVLPWLAAIQVVAAVRSYAEVGLHFAKRTAPLMSIALVSLIVAAPTYWFAVQAAGIIGVAAACLAVMLFRTGLTVHWANRHSPLIRALPWSSLAFAVALALVALATGWMWGARGSMLQDALVKFATFSVFAAGIGVMLFRNDQAASAELLKPLIRRLRIPRRLQRQT</sequence>
<keyword evidence="4 6" id="KW-1133">Transmembrane helix</keyword>
<comment type="caution">
    <text evidence="7">The sequence shown here is derived from an EMBL/GenBank/DDBJ whole genome shotgun (WGS) entry which is preliminary data.</text>
</comment>
<keyword evidence="5 6" id="KW-0472">Membrane</keyword>
<reference evidence="7 8" key="1">
    <citation type="journal article" date="2019" name="Microorganisms">
        <title>Genome Insights into the Novel Species Microvirga brassicacearum, a Rapeseed Endophyte with Biotechnological Potential.</title>
        <authorList>
            <person name="Jimenez-Gomez A."/>
            <person name="Saati-Santamaria Z."/>
            <person name="Igual J.M."/>
            <person name="Rivas R."/>
            <person name="Mateos P.F."/>
            <person name="Garcia-Fraile P."/>
        </authorList>
    </citation>
    <scope>NUCLEOTIDE SEQUENCE [LARGE SCALE GENOMIC DNA]</scope>
    <source>
        <strain evidence="7 8">CDVBN77</strain>
    </source>
</reference>
<dbReference type="RefSeq" id="WP_150947671.1">
    <property type="nucleotide sequence ID" value="NZ_VCMV01000041.1"/>
</dbReference>
<dbReference type="EMBL" id="VCMV01000041">
    <property type="protein sequence ID" value="KAB0265168.1"/>
    <property type="molecule type" value="Genomic_DNA"/>
</dbReference>
<feature type="transmembrane region" description="Helical" evidence="6">
    <location>
        <begin position="361"/>
        <end position="381"/>
    </location>
</feature>
<evidence type="ECO:0000256" key="2">
    <source>
        <dbReference type="ARBA" id="ARBA00022475"/>
    </source>
</evidence>
<feature type="transmembrane region" description="Helical" evidence="6">
    <location>
        <begin position="15"/>
        <end position="37"/>
    </location>
</feature>
<feature type="transmembrane region" description="Helical" evidence="6">
    <location>
        <begin position="451"/>
        <end position="470"/>
    </location>
</feature>
<feature type="transmembrane region" description="Helical" evidence="6">
    <location>
        <begin position="296"/>
        <end position="314"/>
    </location>
</feature>
<dbReference type="OrthoDB" id="9815248at2"/>
<evidence type="ECO:0008006" key="9">
    <source>
        <dbReference type="Google" id="ProtNLM"/>
    </source>
</evidence>
<dbReference type="Proteomes" id="UP000325684">
    <property type="component" value="Unassembled WGS sequence"/>
</dbReference>
<feature type="transmembrane region" description="Helical" evidence="6">
    <location>
        <begin position="387"/>
        <end position="406"/>
    </location>
</feature>
<keyword evidence="3 6" id="KW-0812">Transmembrane</keyword>
<dbReference type="InterPro" id="IPR002797">
    <property type="entry name" value="Polysacc_synth"/>
</dbReference>
<dbReference type="GO" id="GO:0005886">
    <property type="term" value="C:plasma membrane"/>
    <property type="evidence" value="ECO:0007669"/>
    <property type="project" value="UniProtKB-SubCell"/>
</dbReference>
<name>A0A5N3P610_9HYPH</name>
<feature type="transmembrane region" description="Helical" evidence="6">
    <location>
        <begin position="126"/>
        <end position="145"/>
    </location>
</feature>
<dbReference type="PANTHER" id="PTHR30250">
    <property type="entry name" value="PST FAMILY PREDICTED COLANIC ACID TRANSPORTER"/>
    <property type="match status" value="1"/>
</dbReference>
<keyword evidence="2" id="KW-1003">Cell membrane</keyword>
<feature type="transmembrane region" description="Helical" evidence="6">
    <location>
        <begin position="418"/>
        <end position="439"/>
    </location>
</feature>
<gene>
    <name evidence="7" type="ORF">FEZ63_19665</name>
</gene>
<evidence type="ECO:0000313" key="7">
    <source>
        <dbReference type="EMBL" id="KAB0265168.1"/>
    </source>
</evidence>
<dbReference type="InterPro" id="IPR050833">
    <property type="entry name" value="Poly_Biosynth_Transport"/>
</dbReference>
<evidence type="ECO:0000256" key="4">
    <source>
        <dbReference type="ARBA" id="ARBA00022989"/>
    </source>
</evidence>
<protein>
    <recommendedName>
        <fullName evidence="9">Lipopolysaccharide biosynthesis protein</fullName>
    </recommendedName>
</protein>
<proteinExistence type="predicted"/>
<feature type="transmembrane region" description="Helical" evidence="6">
    <location>
        <begin position="43"/>
        <end position="64"/>
    </location>
</feature>
<feature type="transmembrane region" description="Helical" evidence="6">
    <location>
        <begin position="152"/>
        <end position="173"/>
    </location>
</feature>
<feature type="transmembrane region" description="Helical" evidence="6">
    <location>
        <begin position="179"/>
        <end position="201"/>
    </location>
</feature>
<dbReference type="PANTHER" id="PTHR30250:SF11">
    <property type="entry name" value="O-ANTIGEN TRANSPORTER-RELATED"/>
    <property type="match status" value="1"/>
</dbReference>
<dbReference type="AlphaFoldDB" id="A0A5N3P610"/>
<evidence type="ECO:0000313" key="8">
    <source>
        <dbReference type="Proteomes" id="UP000325684"/>
    </source>
</evidence>
<feature type="transmembrane region" description="Helical" evidence="6">
    <location>
        <begin position="84"/>
        <end position="106"/>
    </location>
</feature>
<organism evidence="7 8">
    <name type="scientific">Microvirga brassicacearum</name>
    <dbReference type="NCBI Taxonomy" id="2580413"/>
    <lineage>
        <taxon>Bacteria</taxon>
        <taxon>Pseudomonadati</taxon>
        <taxon>Pseudomonadota</taxon>
        <taxon>Alphaproteobacteria</taxon>
        <taxon>Hyphomicrobiales</taxon>
        <taxon>Methylobacteriaceae</taxon>
        <taxon>Microvirga</taxon>
    </lineage>
</organism>
<feature type="transmembrane region" description="Helical" evidence="6">
    <location>
        <begin position="326"/>
        <end position="349"/>
    </location>
</feature>
<keyword evidence="8" id="KW-1185">Reference proteome</keyword>
<evidence type="ECO:0000256" key="5">
    <source>
        <dbReference type="ARBA" id="ARBA00023136"/>
    </source>
</evidence>
<accession>A0A5N3P610</accession>